<evidence type="ECO:0000313" key="2">
    <source>
        <dbReference type="EMBL" id="MBA8886832.1"/>
    </source>
</evidence>
<evidence type="ECO:0000256" key="1">
    <source>
        <dbReference type="SAM" id="SignalP"/>
    </source>
</evidence>
<dbReference type="EMBL" id="JACGXL010000001">
    <property type="protein sequence ID" value="MBA8886832.1"/>
    <property type="molecule type" value="Genomic_DNA"/>
</dbReference>
<sequence>MNRPMPLPARLRLRSALLALALAATPAFAAPQLPDFVYQGRLQENGAPADGHFDLSFALYDAPSGGNQVGVAIDEIDYPVDDGVFSISLGFPGAFTGTQLYLQVSVEGIPMLPRQPVATTPVAQFTLSGTTGPAGGDLAGTYPNPSIAFGAVTNGKLAAGSVTGSKIFDGAVTASKIATGAVGSDEIANGAVGTSQIASDSVTRGKIAGGYSNGAIAITVSAHDCNDYNISVPGTQAGDIPIFVTQAGATMPGGMIVTALNAPSAGTVKLRACNTTGATLSSGDVPVYVITLR</sequence>
<keyword evidence="1" id="KW-0732">Signal</keyword>
<dbReference type="Proteomes" id="UP000550401">
    <property type="component" value="Unassembled WGS sequence"/>
</dbReference>
<feature type="signal peptide" evidence="1">
    <location>
        <begin position="1"/>
        <end position="29"/>
    </location>
</feature>
<proteinExistence type="predicted"/>
<protein>
    <submittedName>
        <fullName evidence="2">Uncharacterized protein</fullName>
    </submittedName>
</protein>
<feature type="chain" id="PRO_5032835000" evidence="1">
    <location>
        <begin position="30"/>
        <end position="293"/>
    </location>
</feature>
<organism evidence="2 3">
    <name type="scientific">Dokdonella fugitiva</name>
    <dbReference type="NCBI Taxonomy" id="328517"/>
    <lineage>
        <taxon>Bacteria</taxon>
        <taxon>Pseudomonadati</taxon>
        <taxon>Pseudomonadota</taxon>
        <taxon>Gammaproteobacteria</taxon>
        <taxon>Lysobacterales</taxon>
        <taxon>Rhodanobacteraceae</taxon>
        <taxon>Dokdonella</taxon>
    </lineage>
</organism>
<reference evidence="2 3" key="1">
    <citation type="submission" date="2020-07" db="EMBL/GenBank/DDBJ databases">
        <title>Genomic Encyclopedia of Type Strains, Phase IV (KMG-V): Genome sequencing to study the core and pangenomes of soil and plant-associated prokaryotes.</title>
        <authorList>
            <person name="Whitman W."/>
        </authorList>
    </citation>
    <scope>NUCLEOTIDE SEQUENCE [LARGE SCALE GENOMIC DNA]</scope>
    <source>
        <strain evidence="2 3">RH2WT43</strain>
    </source>
</reference>
<name>A0A839EYL8_9GAMM</name>
<evidence type="ECO:0000313" key="3">
    <source>
        <dbReference type="Proteomes" id="UP000550401"/>
    </source>
</evidence>
<keyword evidence="3" id="KW-1185">Reference proteome</keyword>
<dbReference type="AlphaFoldDB" id="A0A839EYL8"/>
<comment type="caution">
    <text evidence="2">The sequence shown here is derived from an EMBL/GenBank/DDBJ whole genome shotgun (WGS) entry which is preliminary data.</text>
</comment>
<gene>
    <name evidence="2" type="ORF">FHW12_001023</name>
</gene>
<accession>A0A839EYL8</accession>